<organism evidence="2 3">
    <name type="scientific">Danionella cerebrum</name>
    <dbReference type="NCBI Taxonomy" id="2873325"/>
    <lineage>
        <taxon>Eukaryota</taxon>
        <taxon>Metazoa</taxon>
        <taxon>Chordata</taxon>
        <taxon>Craniata</taxon>
        <taxon>Vertebrata</taxon>
        <taxon>Euteleostomi</taxon>
        <taxon>Actinopterygii</taxon>
        <taxon>Neopterygii</taxon>
        <taxon>Teleostei</taxon>
        <taxon>Ostariophysi</taxon>
        <taxon>Cypriniformes</taxon>
        <taxon>Danionidae</taxon>
        <taxon>Danioninae</taxon>
        <taxon>Danionella</taxon>
    </lineage>
</organism>
<accession>A0A553R531</accession>
<feature type="region of interest" description="Disordered" evidence="1">
    <location>
        <begin position="46"/>
        <end position="81"/>
    </location>
</feature>
<proteinExistence type="predicted"/>
<reference evidence="2 3" key="1">
    <citation type="journal article" date="2019" name="Sci. Data">
        <title>Hybrid genome assembly and annotation of Danionella translucida.</title>
        <authorList>
            <person name="Kadobianskyi M."/>
            <person name="Schulze L."/>
            <person name="Schuelke M."/>
            <person name="Judkewitz B."/>
        </authorList>
    </citation>
    <scope>NUCLEOTIDE SEQUENCE [LARGE SCALE GENOMIC DNA]</scope>
    <source>
        <strain evidence="2 3">Bolton</strain>
    </source>
</reference>
<protein>
    <submittedName>
        <fullName evidence="2">Uncharacterized protein</fullName>
    </submittedName>
</protein>
<name>A0A553R531_9TELE</name>
<keyword evidence="3" id="KW-1185">Reference proteome</keyword>
<evidence type="ECO:0000313" key="3">
    <source>
        <dbReference type="Proteomes" id="UP000316079"/>
    </source>
</evidence>
<comment type="caution">
    <text evidence="2">The sequence shown here is derived from an EMBL/GenBank/DDBJ whole genome shotgun (WGS) entry which is preliminary data.</text>
</comment>
<gene>
    <name evidence="2" type="ORF">DNTS_020580</name>
</gene>
<dbReference type="EMBL" id="SRMA01025234">
    <property type="protein sequence ID" value="TRY97287.1"/>
    <property type="molecule type" value="Genomic_DNA"/>
</dbReference>
<dbReference type="AlphaFoldDB" id="A0A553R531"/>
<feature type="compositionally biased region" description="Basic and acidic residues" evidence="1">
    <location>
        <begin position="60"/>
        <end position="79"/>
    </location>
</feature>
<evidence type="ECO:0000256" key="1">
    <source>
        <dbReference type="SAM" id="MobiDB-lite"/>
    </source>
</evidence>
<dbReference type="Proteomes" id="UP000316079">
    <property type="component" value="Unassembled WGS sequence"/>
</dbReference>
<evidence type="ECO:0000313" key="2">
    <source>
        <dbReference type="EMBL" id="TRY97287.1"/>
    </source>
</evidence>
<sequence length="237" mass="26313">MRSSWWLKSSWICGEPQSSADAALSLFSQSKPKKTLIRCAVMSHIKPREPSDDSTCFSSSDEKEKNTTNQEEEREREGATRPISISVDFDTYQPSYLLSALSADTATARRFSVDSHTLSAKILFQRLQKSVCRLMFTSAGAGDRFTLTHGPEECVCAATIQQRNHSSDATLTERTRRTERSVLKPGGACPSSQAFSTFRSSLRYEEPFQINTSSPRPAPACPDSPGSQRVNKCSREL</sequence>
<feature type="region of interest" description="Disordered" evidence="1">
    <location>
        <begin position="206"/>
        <end position="237"/>
    </location>
</feature>